<protein>
    <submittedName>
        <fullName evidence="3">3-hydroxyacyl-ACP dehydratase</fullName>
    </submittedName>
</protein>
<evidence type="ECO:0000256" key="1">
    <source>
        <dbReference type="ARBA" id="ARBA00009174"/>
    </source>
</evidence>
<accession>A0ABU2V3R6</accession>
<dbReference type="SUPFAM" id="SSF54637">
    <property type="entry name" value="Thioesterase/thiol ester dehydrase-isomerase"/>
    <property type="match status" value="1"/>
</dbReference>
<dbReference type="PANTHER" id="PTHR30272">
    <property type="entry name" value="3-HYDROXYACYL-[ACYL-CARRIER-PROTEIN] DEHYDRATASE"/>
    <property type="match status" value="1"/>
</dbReference>
<evidence type="ECO:0000313" key="3">
    <source>
        <dbReference type="EMBL" id="MDT0480191.1"/>
    </source>
</evidence>
<reference evidence="4" key="1">
    <citation type="submission" date="2023-07" db="EMBL/GenBank/DDBJ databases">
        <title>30 novel species of actinomycetes from the DSMZ collection.</title>
        <authorList>
            <person name="Nouioui I."/>
        </authorList>
    </citation>
    <scope>NUCLEOTIDE SEQUENCE [LARGE SCALE GENOMIC DNA]</scope>
    <source>
        <strain evidence="4">DSM 41640</strain>
    </source>
</reference>
<dbReference type="Gene3D" id="3.10.129.10">
    <property type="entry name" value="Hotdog Thioesterase"/>
    <property type="match status" value="1"/>
</dbReference>
<name>A0ABU2V3R6_9ACTN</name>
<keyword evidence="4" id="KW-1185">Reference proteome</keyword>
<organism evidence="3 4">
    <name type="scientific">Streptomyces doebereineriae</name>
    <dbReference type="NCBI Taxonomy" id="3075528"/>
    <lineage>
        <taxon>Bacteria</taxon>
        <taxon>Bacillati</taxon>
        <taxon>Actinomycetota</taxon>
        <taxon>Actinomycetes</taxon>
        <taxon>Kitasatosporales</taxon>
        <taxon>Streptomycetaceae</taxon>
        <taxon>Streptomyces</taxon>
    </lineage>
</organism>
<gene>
    <name evidence="3" type="ORF">RNB18_08390</name>
</gene>
<dbReference type="PANTHER" id="PTHR30272:SF1">
    <property type="entry name" value="3-HYDROXYACYL-[ACYL-CARRIER-PROTEIN] DEHYDRATASE"/>
    <property type="match status" value="1"/>
</dbReference>
<keyword evidence="2" id="KW-0456">Lyase</keyword>
<sequence length="169" mass="17948">MTRGEYGVSRIKNTIPHRGALLLVDRVRRVVPGQSLTAVKAVSGNEPCYAPLGQDAAPADYAYPTSLVVESWAQSAVLLSVWEAPNPDVLAGKVELAGSINEVAFGARAYPGDVLEHRVRMVKAVDETAILAGETYVGSREVLRIGAFVVALRDVTELAPAPGRALLTV</sequence>
<proteinExistence type="inferred from homology"/>
<dbReference type="Proteomes" id="UP001183824">
    <property type="component" value="Unassembled WGS sequence"/>
</dbReference>
<comment type="caution">
    <text evidence="3">The sequence shown here is derived from an EMBL/GenBank/DDBJ whole genome shotgun (WGS) entry which is preliminary data.</text>
</comment>
<dbReference type="EMBL" id="JAVREZ010000002">
    <property type="protein sequence ID" value="MDT0480191.1"/>
    <property type="molecule type" value="Genomic_DNA"/>
</dbReference>
<dbReference type="InterPro" id="IPR013114">
    <property type="entry name" value="FabA_FabZ"/>
</dbReference>
<evidence type="ECO:0000313" key="4">
    <source>
        <dbReference type="Proteomes" id="UP001183824"/>
    </source>
</evidence>
<comment type="similarity">
    <text evidence="1">Belongs to the thioester dehydratase family. FabZ subfamily.</text>
</comment>
<dbReference type="InterPro" id="IPR029069">
    <property type="entry name" value="HotDog_dom_sf"/>
</dbReference>
<evidence type="ECO:0000256" key="2">
    <source>
        <dbReference type="ARBA" id="ARBA00023239"/>
    </source>
</evidence>
<dbReference type="Pfam" id="PF07977">
    <property type="entry name" value="FabA"/>
    <property type="match status" value="1"/>
</dbReference>
<dbReference type="RefSeq" id="WP_311713496.1">
    <property type="nucleotide sequence ID" value="NZ_JAVREZ010000002.1"/>
</dbReference>